<protein>
    <submittedName>
        <fullName evidence="1">Uncharacterized protein</fullName>
    </submittedName>
</protein>
<organism evidence="1 2">
    <name type="scientific">Pristionchus pacificus</name>
    <name type="common">Parasitic nematode worm</name>
    <dbReference type="NCBI Taxonomy" id="54126"/>
    <lineage>
        <taxon>Eukaryota</taxon>
        <taxon>Metazoa</taxon>
        <taxon>Ecdysozoa</taxon>
        <taxon>Nematoda</taxon>
        <taxon>Chromadorea</taxon>
        <taxon>Rhabditida</taxon>
        <taxon>Rhabditina</taxon>
        <taxon>Diplogasteromorpha</taxon>
        <taxon>Diplogasteroidea</taxon>
        <taxon>Neodiplogasteridae</taxon>
        <taxon>Pristionchus</taxon>
    </lineage>
</organism>
<dbReference type="Proteomes" id="UP000005239">
    <property type="component" value="Unassembled WGS sequence"/>
</dbReference>
<evidence type="ECO:0000313" key="1">
    <source>
        <dbReference type="EnsemblMetazoa" id="PPA15377.1"/>
    </source>
</evidence>
<evidence type="ECO:0000313" key="2">
    <source>
        <dbReference type="Proteomes" id="UP000005239"/>
    </source>
</evidence>
<gene>
    <name evidence="1" type="primary">WBGene00104931</name>
</gene>
<dbReference type="AlphaFoldDB" id="A0A2A6BBC0"/>
<keyword evidence="2" id="KW-1185">Reference proteome</keyword>
<reference evidence="2" key="1">
    <citation type="journal article" date="2008" name="Nat. Genet.">
        <title>The Pristionchus pacificus genome provides a unique perspective on nematode lifestyle and parasitism.</title>
        <authorList>
            <person name="Dieterich C."/>
            <person name="Clifton S.W."/>
            <person name="Schuster L.N."/>
            <person name="Chinwalla A."/>
            <person name="Delehaunty K."/>
            <person name="Dinkelacker I."/>
            <person name="Fulton L."/>
            <person name="Fulton R."/>
            <person name="Godfrey J."/>
            <person name="Minx P."/>
            <person name="Mitreva M."/>
            <person name="Roeseler W."/>
            <person name="Tian H."/>
            <person name="Witte H."/>
            <person name="Yang S.P."/>
            <person name="Wilson R.K."/>
            <person name="Sommer R.J."/>
        </authorList>
    </citation>
    <scope>NUCLEOTIDE SEQUENCE [LARGE SCALE GENOMIC DNA]</scope>
    <source>
        <strain evidence="2">PS312</strain>
    </source>
</reference>
<sequence>MMMLMRYVSHALQTPEDDDQSDKAHELKQALLTAVDKARREERTELLKRVRLLEESKLTWEENDRAQQEKIANLTNEIVILKSANRNAVAERIRSELEKQRVTAEMDKVNLELGLIKAKVVELEAKNGELTESVIASSALEYELDAKMITMEKKMRKTEENLARKNLECNELNIKLNEAVEKTKKCEQNAVDPS</sequence>
<accession>A0A8R1UA43</accession>
<dbReference type="EnsemblMetazoa" id="PPA15377.1">
    <property type="protein sequence ID" value="PPA15377.1"/>
    <property type="gene ID" value="WBGene00104931"/>
</dbReference>
<name>A0A2A6BBC0_PRIPA</name>
<accession>A0A2A6BBC0</accession>
<reference evidence="1" key="2">
    <citation type="submission" date="2022-06" db="UniProtKB">
        <authorList>
            <consortium name="EnsemblMetazoa"/>
        </authorList>
    </citation>
    <scope>IDENTIFICATION</scope>
    <source>
        <strain evidence="1">PS312</strain>
    </source>
</reference>
<proteinExistence type="predicted"/>